<protein>
    <submittedName>
        <fullName evidence="1">Uncharacterized protein</fullName>
    </submittedName>
</protein>
<accession>A0A834HGD9</accession>
<organism evidence="1 2">
    <name type="scientific">Rhododendron simsii</name>
    <name type="common">Sims's rhododendron</name>
    <dbReference type="NCBI Taxonomy" id="118357"/>
    <lineage>
        <taxon>Eukaryota</taxon>
        <taxon>Viridiplantae</taxon>
        <taxon>Streptophyta</taxon>
        <taxon>Embryophyta</taxon>
        <taxon>Tracheophyta</taxon>
        <taxon>Spermatophyta</taxon>
        <taxon>Magnoliopsida</taxon>
        <taxon>eudicotyledons</taxon>
        <taxon>Gunneridae</taxon>
        <taxon>Pentapetalae</taxon>
        <taxon>asterids</taxon>
        <taxon>Ericales</taxon>
        <taxon>Ericaceae</taxon>
        <taxon>Ericoideae</taxon>
        <taxon>Rhodoreae</taxon>
        <taxon>Rhododendron</taxon>
    </lineage>
</organism>
<evidence type="ECO:0000313" key="2">
    <source>
        <dbReference type="Proteomes" id="UP000626092"/>
    </source>
</evidence>
<dbReference type="OrthoDB" id="10407747at2759"/>
<dbReference type="Proteomes" id="UP000626092">
    <property type="component" value="Unassembled WGS sequence"/>
</dbReference>
<dbReference type="EMBL" id="WJXA01000002">
    <property type="protein sequence ID" value="KAF7150624.1"/>
    <property type="molecule type" value="Genomic_DNA"/>
</dbReference>
<evidence type="ECO:0000313" key="1">
    <source>
        <dbReference type="EMBL" id="KAF7150624.1"/>
    </source>
</evidence>
<name>A0A834HGD9_RHOSS</name>
<keyword evidence="2" id="KW-1185">Reference proteome</keyword>
<reference evidence="1" key="1">
    <citation type="submission" date="2019-11" db="EMBL/GenBank/DDBJ databases">
        <authorList>
            <person name="Liu Y."/>
            <person name="Hou J."/>
            <person name="Li T.-Q."/>
            <person name="Guan C.-H."/>
            <person name="Wu X."/>
            <person name="Wu H.-Z."/>
            <person name="Ling F."/>
            <person name="Zhang R."/>
            <person name="Shi X.-G."/>
            <person name="Ren J.-P."/>
            <person name="Chen E.-F."/>
            <person name="Sun J.-M."/>
        </authorList>
    </citation>
    <scope>NUCLEOTIDE SEQUENCE</scope>
    <source>
        <strain evidence="1">Adult_tree_wgs_1</strain>
        <tissue evidence="1">Leaves</tissue>
    </source>
</reference>
<sequence length="158" mass="18039">MEAELRRDGFVVVDWKEDAQGIICFSTIPKHHRHHQPQSQQVMMWPCAAIVTVSLDGAGENFTATGYHGIIYANQFVQFYCESLVRGQACTFHFATFMLEQADKTLRSDDYNAISVGYPRYDKCFASLVRDWTMIKCDDASLERCLCPSENEITSHLD</sequence>
<gene>
    <name evidence="1" type="ORF">RHSIM_Rhsim02G0018400</name>
</gene>
<comment type="caution">
    <text evidence="1">The sequence shown here is derived from an EMBL/GenBank/DDBJ whole genome shotgun (WGS) entry which is preliminary data.</text>
</comment>
<dbReference type="AlphaFoldDB" id="A0A834HGD9"/>
<proteinExistence type="predicted"/>